<sequence>MSISTTSQPDRAQELWRRCLASAFRTALACTLVGGTTLYGPARITRHLTFPAFSYVTVILIVSDATFGDTLRGSWLALYATVQGVGPAILTLWLIGPAQLTTCTTAVAVAMSAFVVAVPESTHLIAKRIALGQIVIVYVIAYVQGGECEPVMHCVHVAASTGIGVLACVVALLFPYPRLATCEVKRNWKQFENNASERLELFVEALCAEDIQCAQALISQAKLLAIRSTKYLHFIKSKQESMQWERLPIKFLKPYCMNPGERLEELDKPLRGMEIALTSSSNPVQTLDQELRDGLLRLEEHIGQTLKKVLPLDSPTFPESNAKNVLKSLQTLQTVPQNQKDLPTFFFLFCLKLLQKKSMATSSTNVSVIDGSPILSVQNSIIKPNTTLSHEVGGPIKCPNPMRILIGFYAGRKTNSSKQDRLAFSKGVWSNWGAMNKRYKRLISALKCSLSLGLAVLFGLIYSKENGYWAGLPVAISIAGAREATFKVANVKAQGTVLGTVYGVLGCFMFQKIAQVRFLSLLPWFIFTSFLQQSRLYGQAGAISAVIGAVLILGRKNFGPPSEFAIARIVETFIGLSCSIMVEIVLQPTRGSTLAKMQLSKSLKALHECVSLISLGDSKTSLGDSQKKLKTHVNELKQFIGEAEVEPDFWFLPFNSACYYKLWGSLSKMEDLLLFVDHAIGSLERIDKLEGHIERFKKMICSSVKCFEEVSLVKSLSHLEKELEKKNIAHDIELGKPPSSIVFGSCGSAEDEIEKIISYYLEDSREVVDKVNSVEVDNDGIKTQNCLSLSALVFCMVSLVRETREIEKGVKEIMQWENPSTQVNLHEISWKVHTLYK</sequence>
<keyword evidence="4 6" id="KW-1133">Transmembrane helix</keyword>
<dbReference type="EMBL" id="SDRB02007307">
    <property type="protein sequence ID" value="THG11428.1"/>
    <property type="molecule type" value="Genomic_DNA"/>
</dbReference>
<evidence type="ECO:0000313" key="9">
    <source>
        <dbReference type="Proteomes" id="UP000306102"/>
    </source>
</evidence>
<evidence type="ECO:0000256" key="4">
    <source>
        <dbReference type="ARBA" id="ARBA00022989"/>
    </source>
</evidence>
<keyword evidence="9" id="KW-1185">Reference proteome</keyword>
<comment type="subcellular location">
    <subcellularLocation>
        <location evidence="1">Cell membrane</location>
        <topology evidence="1">Multi-pass membrane protein</topology>
    </subcellularLocation>
</comment>
<evidence type="ECO:0000256" key="3">
    <source>
        <dbReference type="ARBA" id="ARBA00022692"/>
    </source>
</evidence>
<feature type="transmembrane region" description="Helical" evidence="6">
    <location>
        <begin position="155"/>
        <end position="176"/>
    </location>
</feature>
<gene>
    <name evidence="8" type="ORF">TEA_017133</name>
</gene>
<dbReference type="STRING" id="542762.A0A4S4E608"/>
<protein>
    <recommendedName>
        <fullName evidence="7">Integral membrane bound transporter domain-containing protein</fullName>
    </recommendedName>
</protein>
<dbReference type="InterPro" id="IPR049453">
    <property type="entry name" value="Memb_transporter_dom"/>
</dbReference>
<dbReference type="Pfam" id="PF13515">
    <property type="entry name" value="FUSC_2"/>
    <property type="match status" value="1"/>
</dbReference>
<organism evidence="8 9">
    <name type="scientific">Camellia sinensis var. sinensis</name>
    <name type="common">China tea</name>
    <dbReference type="NCBI Taxonomy" id="542762"/>
    <lineage>
        <taxon>Eukaryota</taxon>
        <taxon>Viridiplantae</taxon>
        <taxon>Streptophyta</taxon>
        <taxon>Embryophyta</taxon>
        <taxon>Tracheophyta</taxon>
        <taxon>Spermatophyta</taxon>
        <taxon>Magnoliopsida</taxon>
        <taxon>eudicotyledons</taxon>
        <taxon>Gunneridae</taxon>
        <taxon>Pentapetalae</taxon>
        <taxon>asterids</taxon>
        <taxon>Ericales</taxon>
        <taxon>Theaceae</taxon>
        <taxon>Camellia</taxon>
    </lineage>
</organism>
<feature type="transmembrane region" description="Helical" evidence="6">
    <location>
        <begin position="20"/>
        <end position="42"/>
    </location>
</feature>
<feature type="domain" description="Integral membrane bound transporter" evidence="7">
    <location>
        <begin position="454"/>
        <end position="582"/>
    </location>
</feature>
<keyword evidence="2" id="KW-1003">Cell membrane</keyword>
<feature type="transmembrane region" description="Helical" evidence="6">
    <location>
        <begin position="99"/>
        <end position="118"/>
    </location>
</feature>
<accession>A0A4S4E608</accession>
<evidence type="ECO:0000256" key="6">
    <source>
        <dbReference type="SAM" id="Phobius"/>
    </source>
</evidence>
<proteinExistence type="predicted"/>
<evidence type="ECO:0000256" key="5">
    <source>
        <dbReference type="ARBA" id="ARBA00023136"/>
    </source>
</evidence>
<feature type="transmembrane region" description="Helical" evidence="6">
    <location>
        <begin position="125"/>
        <end position="143"/>
    </location>
</feature>
<feature type="transmembrane region" description="Helical" evidence="6">
    <location>
        <begin position="536"/>
        <end position="553"/>
    </location>
</feature>
<feature type="transmembrane region" description="Helical" evidence="6">
    <location>
        <begin position="48"/>
        <end position="67"/>
    </location>
</feature>
<dbReference type="GO" id="GO:0005886">
    <property type="term" value="C:plasma membrane"/>
    <property type="evidence" value="ECO:0007669"/>
    <property type="project" value="UniProtKB-SubCell"/>
</dbReference>
<dbReference type="PANTHER" id="PTHR30509:SF9">
    <property type="entry name" value="MULTIDRUG RESISTANCE PROTEIN MDTO"/>
    <property type="match status" value="1"/>
</dbReference>
<keyword evidence="5 6" id="KW-0472">Membrane</keyword>
<evidence type="ECO:0000259" key="7">
    <source>
        <dbReference type="Pfam" id="PF13515"/>
    </source>
</evidence>
<comment type="caution">
    <text evidence="8">The sequence shown here is derived from an EMBL/GenBank/DDBJ whole genome shotgun (WGS) entry which is preliminary data.</text>
</comment>
<dbReference type="Proteomes" id="UP000306102">
    <property type="component" value="Unassembled WGS sequence"/>
</dbReference>
<dbReference type="PANTHER" id="PTHR30509">
    <property type="entry name" value="P-HYDROXYBENZOIC ACID EFFLUX PUMP SUBUNIT-RELATED"/>
    <property type="match status" value="1"/>
</dbReference>
<evidence type="ECO:0000256" key="2">
    <source>
        <dbReference type="ARBA" id="ARBA00022475"/>
    </source>
</evidence>
<dbReference type="AlphaFoldDB" id="A0A4S4E608"/>
<feature type="transmembrane region" description="Helical" evidence="6">
    <location>
        <begin position="565"/>
        <end position="586"/>
    </location>
</feature>
<feature type="transmembrane region" description="Helical" evidence="6">
    <location>
        <begin position="74"/>
        <end position="93"/>
    </location>
</feature>
<feature type="transmembrane region" description="Helical" evidence="6">
    <location>
        <begin position="442"/>
        <end position="462"/>
    </location>
</feature>
<name>A0A4S4E608_CAMSN</name>
<evidence type="ECO:0000256" key="1">
    <source>
        <dbReference type="ARBA" id="ARBA00004651"/>
    </source>
</evidence>
<evidence type="ECO:0000313" key="8">
    <source>
        <dbReference type="EMBL" id="THG11428.1"/>
    </source>
</evidence>
<reference evidence="8 9" key="1">
    <citation type="journal article" date="2018" name="Proc. Natl. Acad. Sci. U.S.A.">
        <title>Draft genome sequence of Camellia sinensis var. sinensis provides insights into the evolution of the tea genome and tea quality.</title>
        <authorList>
            <person name="Wei C."/>
            <person name="Yang H."/>
            <person name="Wang S."/>
            <person name="Zhao J."/>
            <person name="Liu C."/>
            <person name="Gao L."/>
            <person name="Xia E."/>
            <person name="Lu Y."/>
            <person name="Tai Y."/>
            <person name="She G."/>
            <person name="Sun J."/>
            <person name="Cao H."/>
            <person name="Tong W."/>
            <person name="Gao Q."/>
            <person name="Li Y."/>
            <person name="Deng W."/>
            <person name="Jiang X."/>
            <person name="Wang W."/>
            <person name="Chen Q."/>
            <person name="Zhang S."/>
            <person name="Li H."/>
            <person name="Wu J."/>
            <person name="Wang P."/>
            <person name="Li P."/>
            <person name="Shi C."/>
            <person name="Zheng F."/>
            <person name="Jian J."/>
            <person name="Huang B."/>
            <person name="Shan D."/>
            <person name="Shi M."/>
            <person name="Fang C."/>
            <person name="Yue Y."/>
            <person name="Li F."/>
            <person name="Li D."/>
            <person name="Wei S."/>
            <person name="Han B."/>
            <person name="Jiang C."/>
            <person name="Yin Y."/>
            <person name="Xia T."/>
            <person name="Zhang Z."/>
            <person name="Bennetzen J.L."/>
            <person name="Zhao S."/>
            <person name="Wan X."/>
        </authorList>
    </citation>
    <scope>NUCLEOTIDE SEQUENCE [LARGE SCALE GENOMIC DNA]</scope>
    <source>
        <strain evidence="9">cv. Shuchazao</strain>
        <tissue evidence="8">Leaf</tissue>
    </source>
</reference>
<keyword evidence="3 6" id="KW-0812">Transmembrane</keyword>